<dbReference type="InterPro" id="IPR047187">
    <property type="entry name" value="SF1_C_Upf1"/>
</dbReference>
<evidence type="ECO:0000313" key="5">
    <source>
        <dbReference type="Proteomes" id="UP000606172"/>
    </source>
</evidence>
<comment type="caution">
    <text evidence="4">The sequence shown here is derived from an EMBL/GenBank/DDBJ whole genome shotgun (WGS) entry which is preliminary data.</text>
</comment>
<dbReference type="Proteomes" id="UP000606172">
    <property type="component" value="Unassembled WGS sequence"/>
</dbReference>
<dbReference type="PANTHER" id="PTHR10887">
    <property type="entry name" value="DNA2/NAM7 HELICASE FAMILY"/>
    <property type="match status" value="1"/>
</dbReference>
<evidence type="ECO:0008006" key="6">
    <source>
        <dbReference type="Google" id="ProtNLM"/>
    </source>
</evidence>
<dbReference type="Pfam" id="PF13087">
    <property type="entry name" value="AAA_12"/>
    <property type="match status" value="1"/>
</dbReference>
<keyword evidence="5" id="KW-1185">Reference proteome</keyword>
<feature type="region of interest" description="Disordered" evidence="1">
    <location>
        <begin position="220"/>
        <end position="260"/>
    </location>
</feature>
<accession>A0A919V896</accession>
<dbReference type="AlphaFoldDB" id="A0A919V896"/>
<evidence type="ECO:0000259" key="2">
    <source>
        <dbReference type="Pfam" id="PF13086"/>
    </source>
</evidence>
<dbReference type="InterPro" id="IPR041679">
    <property type="entry name" value="DNA2/NAM7-like_C"/>
</dbReference>
<evidence type="ECO:0000256" key="1">
    <source>
        <dbReference type="SAM" id="MobiDB-lite"/>
    </source>
</evidence>
<dbReference type="Gene3D" id="3.40.50.300">
    <property type="entry name" value="P-loop containing nucleotide triphosphate hydrolases"/>
    <property type="match status" value="3"/>
</dbReference>
<feature type="compositionally biased region" description="Low complexity" evidence="1">
    <location>
        <begin position="231"/>
        <end position="240"/>
    </location>
</feature>
<proteinExistence type="predicted"/>
<dbReference type="InterPro" id="IPR045055">
    <property type="entry name" value="DNA2/NAM7-like"/>
</dbReference>
<evidence type="ECO:0000259" key="3">
    <source>
        <dbReference type="Pfam" id="PF13087"/>
    </source>
</evidence>
<feature type="compositionally biased region" description="Basic and acidic residues" evidence="1">
    <location>
        <begin position="241"/>
        <end position="253"/>
    </location>
</feature>
<dbReference type="Pfam" id="PF13086">
    <property type="entry name" value="AAA_11"/>
    <property type="match status" value="1"/>
</dbReference>
<dbReference type="EMBL" id="BOOW01000027">
    <property type="protein sequence ID" value="GII93976.1"/>
    <property type="molecule type" value="Genomic_DNA"/>
</dbReference>
<organism evidence="4 5">
    <name type="scientific">Sinosporangium siamense</name>
    <dbReference type="NCBI Taxonomy" id="1367973"/>
    <lineage>
        <taxon>Bacteria</taxon>
        <taxon>Bacillati</taxon>
        <taxon>Actinomycetota</taxon>
        <taxon>Actinomycetes</taxon>
        <taxon>Streptosporangiales</taxon>
        <taxon>Streptosporangiaceae</taxon>
        <taxon>Sinosporangium</taxon>
    </lineage>
</organism>
<dbReference type="InterPro" id="IPR027417">
    <property type="entry name" value="P-loop_NTPase"/>
</dbReference>
<feature type="domain" description="DNA2/NAM7 helicase helicase" evidence="2">
    <location>
        <begin position="358"/>
        <end position="773"/>
    </location>
</feature>
<name>A0A919V896_9ACTN</name>
<dbReference type="SUPFAM" id="SSF52540">
    <property type="entry name" value="P-loop containing nucleoside triphosphate hydrolases"/>
    <property type="match status" value="1"/>
</dbReference>
<dbReference type="PANTHER" id="PTHR10887:SF495">
    <property type="entry name" value="HELICASE SENATAXIN ISOFORM X1-RELATED"/>
    <property type="match status" value="1"/>
</dbReference>
<feature type="domain" description="DNA2/NAM7 helicase-like C-terminal" evidence="3">
    <location>
        <begin position="871"/>
        <end position="1077"/>
    </location>
</feature>
<dbReference type="RefSeq" id="WP_204027769.1">
    <property type="nucleotide sequence ID" value="NZ_BOOW01000027.1"/>
</dbReference>
<dbReference type="CDD" id="cd18808">
    <property type="entry name" value="SF1_C_Upf1"/>
    <property type="match status" value="1"/>
</dbReference>
<sequence length="1119" mass="123417">MLGLAVLLVGIPLLWLIDYRREVLITLNAPEGAIRLPLTFRAGLPDKLADIGTDLREVEAELEAGFVSDRRGQGDYFCLSGQRFDVFVRSEPEEGSGEPLAVVTSVKRRRRPLNARFTVNAAVSFHTPREGRQCDIDAVHEEVGERLRAARRAHDLAESGLGSPDDRIVEKNRLHAQVRRHYSALLMMIDLLSERLKHEGTVSVAGVVLAASPLYPPGTFPVRLHGPGEPGPNEQGPNEQGPDKRSPDEHAPDEPFGAGTPVVVAAGRESAKVQVQAVDGDVLHLGQADRLGLVPGDRVSVSSSARFGLAPHSYALKRLLQEEVAGNWEVLARMLSAPSTLPPLPSPRPPAAFFDSGLNREQREAVTGAVSSPHAFFIQGPPGTGKTTVITEIVRQLVTRGERVLLLAPMHVAVDEVLRRLRDVDGVFPLRLAWDDSRVRPELRRFTKSAIAGEIARRARRPETSGVAGWRAEAAGLAEERSRIEAYLAAVRAQADAGARRDRVLRDGERHRAGHRAAVAEAGREISLAAGAERAAAGRLARASRLEHASGEAVARLENGATVWTVLLASIGMGALGRARREHRAAQRDVEAASREHKGAAAAGARWRARLDALHAGHAKQERRERKAQARVARRTEETAHARALLPDPDLAHAGEAHLAARVRSIKDREWRLDRYAHLERRWFHLTGLDRAAGRDEEQGLIDSLAGQLAVSANLVCCTTVGFGGDRDLRGEEYDTLIVDEASRVVDSEFLIGAKQARRWILVGDEKQLPPYVEAKNEHFLHALSALHMTERGAAPDLRAAVDTLGKLWLEEEELHRFRGESVTGIAEGLHREHWRAVYREKFAEGRRRLQDRGADGDRELLGAIRTHLVRSLFERCVAEGPPSLRQELIEQRRMIDPIAALIREPVYDGRYRSAPADELAASGVTELVTGQTFRRPLTFLDTSGHPRAGDELVGTGFVNVLEADLVAAACRIWEHELRAREEKNVTVSVLTFYSAQARAIKERLERQGDFQVLRFEVIDAIDRIQGQQSDLVVISFCRTRRGGGRELSNFALWLQDVRRLNVACSRARRGITLIGHLNTLTRLRGVPEAERFYANMAGLFAPGNPHALLLKQLEVNPT</sequence>
<gene>
    <name evidence="4" type="ORF">Ssi02_42070</name>
</gene>
<reference evidence="4" key="1">
    <citation type="submission" date="2021-01" db="EMBL/GenBank/DDBJ databases">
        <title>Whole genome shotgun sequence of Sinosporangium siamense NBRC 109515.</title>
        <authorList>
            <person name="Komaki H."/>
            <person name="Tamura T."/>
        </authorList>
    </citation>
    <scope>NUCLEOTIDE SEQUENCE</scope>
    <source>
        <strain evidence="4">NBRC 109515</strain>
    </source>
</reference>
<evidence type="ECO:0000313" key="4">
    <source>
        <dbReference type="EMBL" id="GII93976.1"/>
    </source>
</evidence>
<dbReference type="GO" id="GO:0004386">
    <property type="term" value="F:helicase activity"/>
    <property type="evidence" value="ECO:0007669"/>
    <property type="project" value="InterPro"/>
</dbReference>
<protein>
    <recommendedName>
        <fullName evidence="6">AAA domain-containing protein</fullName>
    </recommendedName>
</protein>
<dbReference type="InterPro" id="IPR041677">
    <property type="entry name" value="DNA2/NAM7_AAA_11"/>
</dbReference>